<gene>
    <name evidence="6" type="ORF">EAH76_23495</name>
</gene>
<dbReference type="Pfam" id="PF00126">
    <property type="entry name" value="HTH_1"/>
    <property type="match status" value="1"/>
</dbReference>
<name>A0A502FAM7_9SPHN</name>
<keyword evidence="4" id="KW-0804">Transcription</keyword>
<dbReference type="EMBL" id="RCZC01000014">
    <property type="protein sequence ID" value="TPG46456.1"/>
    <property type="molecule type" value="Genomic_DNA"/>
</dbReference>
<dbReference type="InterPro" id="IPR000847">
    <property type="entry name" value="LysR_HTH_N"/>
</dbReference>
<dbReference type="SUPFAM" id="SSF46785">
    <property type="entry name" value="Winged helix' DNA-binding domain"/>
    <property type="match status" value="1"/>
</dbReference>
<dbReference type="PROSITE" id="PS50931">
    <property type="entry name" value="HTH_LYSR"/>
    <property type="match status" value="1"/>
</dbReference>
<dbReference type="GO" id="GO:0006351">
    <property type="term" value="P:DNA-templated transcription"/>
    <property type="evidence" value="ECO:0007669"/>
    <property type="project" value="TreeGrafter"/>
</dbReference>
<evidence type="ECO:0000256" key="1">
    <source>
        <dbReference type="ARBA" id="ARBA00009437"/>
    </source>
</evidence>
<sequence length="302" mass="33258">MHISRTDLADFSYFLAIAKHRSFRRAGLDLGVSASALSHSLKGLETRLGVRLLNRTNRSMTLTAAGEELLGKITQPFEVIGSAIEGLNRYRDEPSGRIRLNVLEHAAAMLLGPVLPIFVELYPDIQIDVAVSNHLVDVISEGADAGIRYGGTVPEDMIAQRLSPDIRWVVVGAPVYLEKHGTPTHPSQLMEHHCLRIRLGDGSIYHWEFDRGDESFALDVPGAITFDETEFGLGLARRGAALAYLPEPLVVKLVDTGELQIVLADWASPGPGFHIYYSGRRQLPTALRLLIDLIREIRPLGS</sequence>
<keyword evidence="2" id="KW-0805">Transcription regulation</keyword>
<dbReference type="InterPro" id="IPR005119">
    <property type="entry name" value="LysR_subst-bd"/>
</dbReference>
<dbReference type="GO" id="GO:0043565">
    <property type="term" value="F:sequence-specific DNA binding"/>
    <property type="evidence" value="ECO:0007669"/>
    <property type="project" value="TreeGrafter"/>
</dbReference>
<dbReference type="RefSeq" id="WP_140852706.1">
    <property type="nucleotide sequence ID" value="NZ_RCZC01000014.1"/>
</dbReference>
<evidence type="ECO:0000256" key="4">
    <source>
        <dbReference type="ARBA" id="ARBA00023163"/>
    </source>
</evidence>
<dbReference type="CDD" id="cd08474">
    <property type="entry name" value="PBP2_CrgA_like_5"/>
    <property type="match status" value="1"/>
</dbReference>
<dbReference type="InterPro" id="IPR036388">
    <property type="entry name" value="WH-like_DNA-bd_sf"/>
</dbReference>
<dbReference type="FunFam" id="1.10.10.10:FF:000001">
    <property type="entry name" value="LysR family transcriptional regulator"/>
    <property type="match status" value="1"/>
</dbReference>
<dbReference type="PANTHER" id="PTHR30537:SF1">
    <property type="entry name" value="HTH-TYPE TRANSCRIPTIONAL REGULATOR PGRR"/>
    <property type="match status" value="1"/>
</dbReference>
<dbReference type="InterPro" id="IPR036390">
    <property type="entry name" value="WH_DNA-bd_sf"/>
</dbReference>
<dbReference type="GO" id="GO:0003700">
    <property type="term" value="F:DNA-binding transcription factor activity"/>
    <property type="evidence" value="ECO:0007669"/>
    <property type="project" value="InterPro"/>
</dbReference>
<evidence type="ECO:0000256" key="2">
    <source>
        <dbReference type="ARBA" id="ARBA00023015"/>
    </source>
</evidence>
<comment type="similarity">
    <text evidence="1">Belongs to the LysR transcriptional regulatory family.</text>
</comment>
<dbReference type="OrthoDB" id="9813056at2"/>
<evidence type="ECO:0000313" key="6">
    <source>
        <dbReference type="EMBL" id="TPG46456.1"/>
    </source>
</evidence>
<dbReference type="Pfam" id="PF03466">
    <property type="entry name" value="LysR_substrate"/>
    <property type="match status" value="1"/>
</dbReference>
<comment type="caution">
    <text evidence="6">The sequence shown here is derived from an EMBL/GenBank/DDBJ whole genome shotgun (WGS) entry which is preliminary data.</text>
</comment>
<organism evidence="6 7">
    <name type="scientific">Sphingomonas glacialis</name>
    <dbReference type="NCBI Taxonomy" id="658225"/>
    <lineage>
        <taxon>Bacteria</taxon>
        <taxon>Pseudomonadati</taxon>
        <taxon>Pseudomonadota</taxon>
        <taxon>Alphaproteobacteria</taxon>
        <taxon>Sphingomonadales</taxon>
        <taxon>Sphingomonadaceae</taxon>
        <taxon>Sphingomonas</taxon>
    </lineage>
</organism>
<keyword evidence="7" id="KW-1185">Reference proteome</keyword>
<dbReference type="Gene3D" id="1.10.10.10">
    <property type="entry name" value="Winged helix-like DNA-binding domain superfamily/Winged helix DNA-binding domain"/>
    <property type="match status" value="1"/>
</dbReference>
<dbReference type="PANTHER" id="PTHR30537">
    <property type="entry name" value="HTH-TYPE TRANSCRIPTIONAL REGULATOR"/>
    <property type="match status" value="1"/>
</dbReference>
<evidence type="ECO:0000313" key="7">
    <source>
        <dbReference type="Proteomes" id="UP000319931"/>
    </source>
</evidence>
<dbReference type="AlphaFoldDB" id="A0A502FAM7"/>
<feature type="domain" description="HTH lysR-type" evidence="5">
    <location>
        <begin position="6"/>
        <end position="63"/>
    </location>
</feature>
<evidence type="ECO:0000259" key="5">
    <source>
        <dbReference type="PROSITE" id="PS50931"/>
    </source>
</evidence>
<protein>
    <submittedName>
        <fullName evidence="6">LysR family transcriptional regulator</fullName>
    </submittedName>
</protein>
<dbReference type="Proteomes" id="UP000319931">
    <property type="component" value="Unassembled WGS sequence"/>
</dbReference>
<dbReference type="InterPro" id="IPR058163">
    <property type="entry name" value="LysR-type_TF_proteobact-type"/>
</dbReference>
<reference evidence="6 7" key="1">
    <citation type="journal article" date="2019" name="Environ. Microbiol.">
        <title>Species interactions and distinct microbial communities in high Arctic permafrost affected cryosols are associated with the CH4 and CO2 gas fluxes.</title>
        <authorList>
            <person name="Altshuler I."/>
            <person name="Hamel J."/>
            <person name="Turney S."/>
            <person name="Magnuson E."/>
            <person name="Levesque R."/>
            <person name="Greer C."/>
            <person name="Whyte L.G."/>
        </authorList>
    </citation>
    <scope>NUCLEOTIDE SEQUENCE [LARGE SCALE GENOMIC DNA]</scope>
    <source>
        <strain evidence="6 7">E6.1</strain>
    </source>
</reference>
<dbReference type="Gene3D" id="3.40.190.290">
    <property type="match status" value="1"/>
</dbReference>
<accession>A0A502FAM7</accession>
<evidence type="ECO:0000256" key="3">
    <source>
        <dbReference type="ARBA" id="ARBA00023125"/>
    </source>
</evidence>
<proteinExistence type="inferred from homology"/>
<keyword evidence="3" id="KW-0238">DNA-binding</keyword>
<dbReference type="SUPFAM" id="SSF53850">
    <property type="entry name" value="Periplasmic binding protein-like II"/>
    <property type="match status" value="1"/>
</dbReference>